<feature type="transmembrane region" description="Helical" evidence="6">
    <location>
        <begin position="358"/>
        <end position="378"/>
    </location>
</feature>
<evidence type="ECO:0000313" key="8">
    <source>
        <dbReference type="Proteomes" id="UP000553632"/>
    </source>
</evidence>
<dbReference type="Proteomes" id="UP000553632">
    <property type="component" value="Unassembled WGS sequence"/>
</dbReference>
<dbReference type="GO" id="GO:0008961">
    <property type="term" value="F:phosphatidylglycerol-prolipoprotein diacylglyceryl transferase activity"/>
    <property type="evidence" value="ECO:0007669"/>
    <property type="project" value="InterPro"/>
</dbReference>
<dbReference type="EMBL" id="JABANO010014166">
    <property type="protein sequence ID" value="KAF4739037.1"/>
    <property type="molecule type" value="Genomic_DNA"/>
</dbReference>
<proteinExistence type="predicted"/>
<accession>A0A7J6T2B6</accession>
<keyword evidence="2" id="KW-0808">Transferase</keyword>
<feature type="transmembrane region" description="Helical" evidence="6">
    <location>
        <begin position="319"/>
        <end position="338"/>
    </location>
</feature>
<dbReference type="GO" id="GO:0005886">
    <property type="term" value="C:plasma membrane"/>
    <property type="evidence" value="ECO:0007669"/>
    <property type="project" value="InterPro"/>
</dbReference>
<evidence type="ECO:0000256" key="6">
    <source>
        <dbReference type="SAM" id="Phobius"/>
    </source>
</evidence>
<feature type="transmembrane region" description="Helical" evidence="6">
    <location>
        <begin position="121"/>
        <end position="139"/>
    </location>
</feature>
<keyword evidence="3 6" id="KW-0812">Transmembrane</keyword>
<organism evidence="7 8">
    <name type="scientific">Perkinsus olseni</name>
    <name type="common">Perkinsus atlanticus</name>
    <dbReference type="NCBI Taxonomy" id="32597"/>
    <lineage>
        <taxon>Eukaryota</taxon>
        <taxon>Sar</taxon>
        <taxon>Alveolata</taxon>
        <taxon>Perkinsozoa</taxon>
        <taxon>Perkinsea</taxon>
        <taxon>Perkinsida</taxon>
        <taxon>Perkinsidae</taxon>
        <taxon>Perkinsus</taxon>
    </lineage>
</organism>
<evidence type="ECO:0000256" key="4">
    <source>
        <dbReference type="ARBA" id="ARBA00022989"/>
    </source>
</evidence>
<evidence type="ECO:0000256" key="2">
    <source>
        <dbReference type="ARBA" id="ARBA00022679"/>
    </source>
</evidence>
<dbReference type="GO" id="GO:0042158">
    <property type="term" value="P:lipoprotein biosynthetic process"/>
    <property type="evidence" value="ECO:0007669"/>
    <property type="project" value="InterPro"/>
</dbReference>
<reference evidence="7 8" key="1">
    <citation type="submission" date="2020-04" db="EMBL/GenBank/DDBJ databases">
        <title>Perkinsus olseni comparative genomics.</title>
        <authorList>
            <person name="Bogema D.R."/>
        </authorList>
    </citation>
    <scope>NUCLEOTIDE SEQUENCE [LARGE SCALE GENOMIC DNA]</scope>
    <source>
        <strain evidence="7 8">ATCC PRA-207</strain>
    </source>
</reference>
<sequence length="437" mass="48079">MPVVVEFARPVLFTVFGQPVYGYGLCMALAFMSALLLGDGELRRKALKIDSSALLLSAMIGGTLGSRLHYMLTWNSSSAVSFWDMSTGHSFQGGLLGGIVGTTGYTKLYCKESIGRMLDTLAPLLLIGHAIGNMGYGWFGYGDLMPYLPKIGFRGLLKPADIVLVEYRYPIPIGFDIKICAVAYSGWQQGAVSIQVMPPDANLNPGAERLCRVGIADADAGYDRRYYIKPYERCQEAFAPGMANEELAVEGVPVVERKIGCFISGDGCYGYPTDVPWAMSFPNGLVPTAMAVHPAPLYEMITSGGVGLILWARRKQREAVTWAQVSDFFVLLGSTRFFVERYRDHNKLEGVGISQYQVVALCFILAGLVMRLAINRGWISSVTEKKSKNARAKSEGHKLCRIIAMVVCLVFTRPDLYQESSGHVDIRRRTDLVLAKM</sequence>
<gene>
    <name evidence="7" type="ORF">FOZ63_018602</name>
</gene>
<dbReference type="PANTHER" id="PTHR30589:SF0">
    <property type="entry name" value="PHOSPHATIDYLGLYCEROL--PROLIPOPROTEIN DIACYLGLYCERYL TRANSFERASE"/>
    <property type="match status" value="1"/>
</dbReference>
<feature type="transmembrane region" description="Helical" evidence="6">
    <location>
        <begin position="49"/>
        <end position="70"/>
    </location>
</feature>
<keyword evidence="1" id="KW-1003">Cell membrane</keyword>
<dbReference type="OMA" id="CHESIGR"/>
<dbReference type="PANTHER" id="PTHR30589">
    <property type="entry name" value="PROLIPOPROTEIN DIACYLGLYCERYL TRANSFERASE"/>
    <property type="match status" value="1"/>
</dbReference>
<feature type="transmembrane region" description="Helical" evidence="6">
    <location>
        <begin position="20"/>
        <end position="37"/>
    </location>
</feature>
<dbReference type="AlphaFoldDB" id="A0A7J6T2B6"/>
<protein>
    <submittedName>
        <fullName evidence="7">Uncharacterized protein</fullName>
    </submittedName>
</protein>
<keyword evidence="4 6" id="KW-1133">Transmembrane helix</keyword>
<feature type="transmembrane region" description="Helical" evidence="6">
    <location>
        <begin position="90"/>
        <end position="109"/>
    </location>
</feature>
<comment type="caution">
    <text evidence="7">The sequence shown here is derived from an EMBL/GenBank/DDBJ whole genome shotgun (WGS) entry which is preliminary data.</text>
</comment>
<evidence type="ECO:0000313" key="7">
    <source>
        <dbReference type="EMBL" id="KAF4739037.1"/>
    </source>
</evidence>
<evidence type="ECO:0000256" key="5">
    <source>
        <dbReference type="ARBA" id="ARBA00023136"/>
    </source>
</evidence>
<dbReference type="Pfam" id="PF01790">
    <property type="entry name" value="LGT"/>
    <property type="match status" value="2"/>
</dbReference>
<dbReference type="InterPro" id="IPR001640">
    <property type="entry name" value="Lgt"/>
</dbReference>
<feature type="transmembrane region" description="Helical" evidence="6">
    <location>
        <begin position="295"/>
        <end position="312"/>
    </location>
</feature>
<evidence type="ECO:0000256" key="1">
    <source>
        <dbReference type="ARBA" id="ARBA00022475"/>
    </source>
</evidence>
<keyword evidence="5 6" id="KW-0472">Membrane</keyword>
<evidence type="ECO:0000256" key="3">
    <source>
        <dbReference type="ARBA" id="ARBA00022692"/>
    </source>
</evidence>
<keyword evidence="8" id="KW-1185">Reference proteome</keyword>
<name>A0A7J6T2B6_PEROL</name>